<feature type="domain" description="C2H2-type" evidence="7">
    <location>
        <begin position="515"/>
        <end position="539"/>
    </location>
</feature>
<evidence type="ECO:0000256" key="5">
    <source>
        <dbReference type="PROSITE-ProRule" id="PRU00042"/>
    </source>
</evidence>
<organism evidence="8 9">
    <name type="scientific">Tigriopus californicus</name>
    <name type="common">Marine copepod</name>
    <dbReference type="NCBI Taxonomy" id="6832"/>
    <lineage>
        <taxon>Eukaryota</taxon>
        <taxon>Metazoa</taxon>
        <taxon>Ecdysozoa</taxon>
        <taxon>Arthropoda</taxon>
        <taxon>Crustacea</taxon>
        <taxon>Multicrustacea</taxon>
        <taxon>Hexanauplia</taxon>
        <taxon>Copepoda</taxon>
        <taxon>Harpacticoida</taxon>
        <taxon>Harpacticidae</taxon>
        <taxon>Tigriopus</taxon>
    </lineage>
</organism>
<accession>A0A553NBA3</accession>
<evidence type="ECO:0000256" key="4">
    <source>
        <dbReference type="ARBA" id="ARBA00022833"/>
    </source>
</evidence>
<dbReference type="Pfam" id="PF00096">
    <property type="entry name" value="zf-C2H2"/>
    <property type="match status" value="3"/>
</dbReference>
<feature type="domain" description="C2H2-type" evidence="7">
    <location>
        <begin position="582"/>
        <end position="610"/>
    </location>
</feature>
<name>A0A553NBA3_TIGCA</name>
<gene>
    <name evidence="8" type="ORF">TCAL_12905</name>
</gene>
<feature type="domain" description="C2H2-type" evidence="7">
    <location>
        <begin position="543"/>
        <end position="570"/>
    </location>
</feature>
<dbReference type="GO" id="GO:0008270">
    <property type="term" value="F:zinc ion binding"/>
    <property type="evidence" value="ECO:0007669"/>
    <property type="project" value="UniProtKB-KW"/>
</dbReference>
<evidence type="ECO:0000256" key="2">
    <source>
        <dbReference type="ARBA" id="ARBA00022737"/>
    </source>
</evidence>
<dbReference type="PROSITE" id="PS00028">
    <property type="entry name" value="ZINC_FINGER_C2H2_1"/>
    <property type="match status" value="6"/>
</dbReference>
<evidence type="ECO:0000256" key="3">
    <source>
        <dbReference type="ARBA" id="ARBA00022771"/>
    </source>
</evidence>
<keyword evidence="2" id="KW-0677">Repeat</keyword>
<dbReference type="PROSITE" id="PS50157">
    <property type="entry name" value="ZINC_FINGER_C2H2_2"/>
    <property type="match status" value="5"/>
</dbReference>
<evidence type="ECO:0000313" key="8">
    <source>
        <dbReference type="EMBL" id="TRY62713.1"/>
    </source>
</evidence>
<sequence>MDFVSTLLAKLDSPKHSSSLNLLHLVVQNWIIFQRNTFDYTDENGNPFISQVFLIEISTGRYIHRSQGQQVDQGTSLDIDQLECKLTEVFCATKACQGFPIHDLAIVSRASKIVEYPYRRRVSKSCQFYLKSPHLKLEQGEGRDEEQLLACPSCLEAWQENVAKRAKFDQGTDMDYEPVPKHDVKLDDNEYDDQEASEDLMDYDPDTLDKFAEEEDEDEEDDWPLKPEPRRKKKKKSVTESPNRKASAAKMRAVEGGGKIYNCSHCSQTFSSRALIMRHQRELKWKRRNQRKVGCLECQDPEIVTFKRLGEHMAKMHPDKLKVYQKYIPTEKDNAVMKQPRKCSKCDLISNGSVMYFRHREIYHDLGDYRCQDCQEPCMTYYDLMIHNYQKHTKATEYIEPSSFGLETIVHDDGKIGYKKTQLMCQICLKLYKKECGLLVHMRTKHAWGMFDCKSCEESCHYSKDISAHMVQFHPDNPEIKCPNCLEVFQLKENPDNFNAHYQTCFPSTNQKGAYQCQYCGKEYTVKHTLDAHIKMHQGIILYKCSYCDYGSNHKAVLLDHEKMHLWRQGLTNSSSDLILTHQCDQCGKQFGSRSLINRHVRVVHDGIKPTFACKECGQFLKNSAALYKHRREKHGFVPKSKVVERI</sequence>
<feature type="domain" description="C2H2-type" evidence="7">
    <location>
        <begin position="261"/>
        <end position="292"/>
    </location>
</feature>
<keyword evidence="3 5" id="KW-0863">Zinc-finger</keyword>
<comment type="caution">
    <text evidence="8">The sequence shown here is derived from an EMBL/GenBank/DDBJ whole genome shotgun (WGS) entry which is preliminary data.</text>
</comment>
<dbReference type="SMART" id="SM00355">
    <property type="entry name" value="ZnF_C2H2"/>
    <property type="match status" value="10"/>
</dbReference>
<feature type="domain" description="C2H2-type" evidence="7">
    <location>
        <begin position="612"/>
        <end position="635"/>
    </location>
</feature>
<dbReference type="Gene3D" id="3.30.160.60">
    <property type="entry name" value="Classic Zinc Finger"/>
    <property type="match status" value="4"/>
</dbReference>
<dbReference type="InterPro" id="IPR013087">
    <property type="entry name" value="Znf_C2H2_type"/>
</dbReference>
<dbReference type="AlphaFoldDB" id="A0A553NBA3"/>
<evidence type="ECO:0000256" key="6">
    <source>
        <dbReference type="SAM" id="MobiDB-lite"/>
    </source>
</evidence>
<evidence type="ECO:0000313" key="9">
    <source>
        <dbReference type="Proteomes" id="UP000318571"/>
    </source>
</evidence>
<keyword evidence="9" id="KW-1185">Reference proteome</keyword>
<evidence type="ECO:0000256" key="1">
    <source>
        <dbReference type="ARBA" id="ARBA00022723"/>
    </source>
</evidence>
<feature type="compositionally biased region" description="Acidic residues" evidence="6">
    <location>
        <begin position="189"/>
        <end position="222"/>
    </location>
</feature>
<feature type="region of interest" description="Disordered" evidence="6">
    <location>
        <begin position="169"/>
        <end position="251"/>
    </location>
</feature>
<protein>
    <recommendedName>
        <fullName evidence="7">C2H2-type domain-containing protein</fullName>
    </recommendedName>
</protein>
<keyword evidence="1" id="KW-0479">Metal-binding</keyword>
<dbReference type="Proteomes" id="UP000318571">
    <property type="component" value="Chromosome 10"/>
</dbReference>
<dbReference type="EMBL" id="VCGU01000458">
    <property type="protein sequence ID" value="TRY62713.1"/>
    <property type="molecule type" value="Genomic_DNA"/>
</dbReference>
<evidence type="ECO:0000259" key="7">
    <source>
        <dbReference type="PROSITE" id="PS50157"/>
    </source>
</evidence>
<proteinExistence type="predicted"/>
<keyword evidence="4" id="KW-0862">Zinc</keyword>
<dbReference type="OrthoDB" id="3437960at2759"/>
<dbReference type="InterPro" id="IPR036236">
    <property type="entry name" value="Znf_C2H2_sf"/>
</dbReference>
<dbReference type="PANTHER" id="PTHR24379:SF121">
    <property type="entry name" value="C2H2-TYPE DOMAIN-CONTAINING PROTEIN"/>
    <property type="match status" value="1"/>
</dbReference>
<dbReference type="PANTHER" id="PTHR24379">
    <property type="entry name" value="KRAB AND ZINC FINGER DOMAIN-CONTAINING"/>
    <property type="match status" value="1"/>
</dbReference>
<feature type="compositionally biased region" description="Basic and acidic residues" evidence="6">
    <location>
        <begin position="178"/>
        <end position="188"/>
    </location>
</feature>
<dbReference type="SUPFAM" id="SSF57667">
    <property type="entry name" value="beta-beta-alpha zinc fingers"/>
    <property type="match status" value="2"/>
</dbReference>
<reference evidence="8 9" key="1">
    <citation type="journal article" date="2018" name="Nat. Ecol. Evol.">
        <title>Genomic signatures of mitonuclear coevolution across populations of Tigriopus californicus.</title>
        <authorList>
            <person name="Barreto F.S."/>
            <person name="Watson E.T."/>
            <person name="Lima T.G."/>
            <person name="Willett C.S."/>
            <person name="Edmands S."/>
            <person name="Li W."/>
            <person name="Burton R.S."/>
        </authorList>
    </citation>
    <scope>NUCLEOTIDE SEQUENCE [LARGE SCALE GENOMIC DNA]</scope>
    <source>
        <strain evidence="8 9">San Diego</strain>
    </source>
</reference>